<proteinExistence type="predicted"/>
<evidence type="ECO:0000256" key="2">
    <source>
        <dbReference type="ARBA" id="ARBA00022714"/>
    </source>
</evidence>
<keyword evidence="4" id="KW-0411">Iron-sulfur</keyword>
<keyword evidence="5" id="KW-0805">Transcription regulation</keyword>
<dbReference type="OrthoDB" id="9808360at2"/>
<dbReference type="SUPFAM" id="SSF46785">
    <property type="entry name" value="Winged helix' DNA-binding domain"/>
    <property type="match status" value="1"/>
</dbReference>
<organism evidence="7 10">
    <name type="scientific">Providencia rettgeri</name>
    <dbReference type="NCBI Taxonomy" id="587"/>
    <lineage>
        <taxon>Bacteria</taxon>
        <taxon>Pseudomonadati</taxon>
        <taxon>Pseudomonadota</taxon>
        <taxon>Gammaproteobacteria</taxon>
        <taxon>Enterobacterales</taxon>
        <taxon>Morganellaceae</taxon>
        <taxon>Providencia</taxon>
    </lineage>
</organism>
<dbReference type="Gene3D" id="1.10.10.10">
    <property type="entry name" value="Winged helix-like DNA-binding domain superfamily/Winged helix DNA-binding domain"/>
    <property type="match status" value="1"/>
</dbReference>
<evidence type="ECO:0000256" key="5">
    <source>
        <dbReference type="ARBA" id="ARBA00023015"/>
    </source>
</evidence>
<dbReference type="OMA" id="CAIHAVM"/>
<dbReference type="CDD" id="cd00090">
    <property type="entry name" value="HTH_ARSR"/>
    <property type="match status" value="1"/>
</dbReference>
<dbReference type="InterPro" id="IPR036388">
    <property type="entry name" value="WH-like_DNA-bd_sf"/>
</dbReference>
<dbReference type="InterPro" id="IPR011991">
    <property type="entry name" value="ArsR-like_HTH"/>
</dbReference>
<dbReference type="NCBIfam" id="TIGR00738">
    <property type="entry name" value="rrf2_super"/>
    <property type="match status" value="1"/>
</dbReference>
<dbReference type="PROSITE" id="PS51197">
    <property type="entry name" value="HTH_RRF2_2"/>
    <property type="match status" value="1"/>
</dbReference>
<dbReference type="GO" id="GO:0051537">
    <property type="term" value="F:2 iron, 2 sulfur cluster binding"/>
    <property type="evidence" value="ECO:0007669"/>
    <property type="project" value="UniProtKB-KW"/>
</dbReference>
<dbReference type="Proteomes" id="UP000254208">
    <property type="component" value="Unassembled WGS sequence"/>
</dbReference>
<evidence type="ECO:0000313" key="7">
    <source>
        <dbReference type="EMBL" id="MDH2304001.1"/>
    </source>
</evidence>
<dbReference type="InterPro" id="IPR000944">
    <property type="entry name" value="Tscrpt_reg_Rrf2"/>
</dbReference>
<dbReference type="EMBL" id="JARVQW010000001">
    <property type="protein sequence ID" value="MDH2304001.1"/>
    <property type="molecule type" value="Genomic_DNA"/>
</dbReference>
<evidence type="ECO:0000313" key="9">
    <source>
        <dbReference type="Proteomes" id="UP000254208"/>
    </source>
</evidence>
<evidence type="ECO:0000256" key="6">
    <source>
        <dbReference type="ARBA" id="ARBA00023163"/>
    </source>
</evidence>
<dbReference type="PROSITE" id="PS01332">
    <property type="entry name" value="HTH_RRF2_1"/>
    <property type="match status" value="1"/>
</dbReference>
<keyword evidence="2" id="KW-0479">Metal-binding</keyword>
<dbReference type="AlphaFoldDB" id="A0A1B8SWQ6"/>
<evidence type="ECO:0000256" key="3">
    <source>
        <dbReference type="ARBA" id="ARBA00023004"/>
    </source>
</evidence>
<gene>
    <name evidence="8" type="primary">nsrR_1</name>
    <name evidence="8" type="ORF">NCTC11801_02765</name>
    <name evidence="7" type="ORF">QDQ51_01035</name>
</gene>
<evidence type="ECO:0000256" key="1">
    <source>
        <dbReference type="ARBA" id="ARBA00022491"/>
    </source>
</evidence>
<evidence type="ECO:0000313" key="10">
    <source>
        <dbReference type="Proteomes" id="UP001162044"/>
    </source>
</evidence>
<evidence type="ECO:0000256" key="4">
    <source>
        <dbReference type="ARBA" id="ARBA00023014"/>
    </source>
</evidence>
<dbReference type="GO" id="GO:0005829">
    <property type="term" value="C:cytosol"/>
    <property type="evidence" value="ECO:0007669"/>
    <property type="project" value="TreeGrafter"/>
</dbReference>
<dbReference type="Pfam" id="PF02082">
    <property type="entry name" value="Rrf2"/>
    <property type="match status" value="1"/>
</dbReference>
<accession>A0A1B8SWQ6</accession>
<name>A0A1B8SWQ6_PRORE</name>
<reference evidence="7" key="2">
    <citation type="submission" date="2023-04" db="EMBL/GenBank/DDBJ databases">
        <authorList>
            <person name="Li W."/>
        </authorList>
    </citation>
    <scope>NUCLEOTIDE SEQUENCE</scope>
    <source>
        <strain evidence="7">QITACRE101</strain>
    </source>
</reference>
<keyword evidence="1" id="KW-0678">Repressor</keyword>
<sequence length="180" mass="20146">MAHITVSVEYGIHCLLWFVDNPERSLSSRELAELQGISPSFLAKILPRLEKAGIVSSNEGIRGGYRLALPPEKITFLSIIDAIEGYKPLFECQEIRRRCAVFEENGLPQWAISGTCSVHKVILQAENAMRDVLANQTLADVAQRLCQIAPNSFYRDVNSWMDQKIEARTVRSNKGGRGKT</sequence>
<dbReference type="EMBL" id="UGTZ01000001">
    <property type="protein sequence ID" value="SUC31802.1"/>
    <property type="molecule type" value="Genomic_DNA"/>
</dbReference>
<dbReference type="RefSeq" id="WP_004910219.1">
    <property type="nucleotide sequence ID" value="NZ_ABEXOA020000036.1"/>
</dbReference>
<dbReference type="PANTHER" id="PTHR33221">
    <property type="entry name" value="WINGED HELIX-TURN-HELIX TRANSCRIPTIONAL REGULATOR, RRF2 FAMILY"/>
    <property type="match status" value="1"/>
</dbReference>
<evidence type="ECO:0000313" key="8">
    <source>
        <dbReference type="EMBL" id="SUC31802.1"/>
    </source>
</evidence>
<keyword evidence="3" id="KW-0408">Iron</keyword>
<dbReference type="GeneID" id="93673586"/>
<dbReference type="PANTHER" id="PTHR33221:SF13">
    <property type="entry name" value="TRANSCRIPTIONAL REGULATOR-RELATED"/>
    <property type="match status" value="1"/>
</dbReference>
<dbReference type="Proteomes" id="UP001162044">
    <property type="component" value="Unassembled WGS sequence"/>
</dbReference>
<dbReference type="InterPro" id="IPR030489">
    <property type="entry name" value="TR_Rrf2-type_CS"/>
</dbReference>
<reference evidence="8 9" key="1">
    <citation type="submission" date="2018-06" db="EMBL/GenBank/DDBJ databases">
        <authorList>
            <consortium name="Pathogen Informatics"/>
            <person name="Doyle S."/>
        </authorList>
    </citation>
    <scope>NUCLEOTIDE SEQUENCE [LARGE SCALE GENOMIC DNA]</scope>
    <source>
        <strain evidence="8 9">NCTC11801</strain>
    </source>
</reference>
<dbReference type="InterPro" id="IPR036390">
    <property type="entry name" value="WH_DNA-bd_sf"/>
</dbReference>
<reference evidence="7" key="3">
    <citation type="submission" date="2023-10" db="EMBL/GenBank/DDBJ databases">
        <title>Analysis of Resistance Genes of Carbapenem-resistant Providencia rettgeri.</title>
        <authorList>
            <person name="Liu M."/>
        </authorList>
    </citation>
    <scope>NUCLEOTIDE SEQUENCE</scope>
    <source>
        <strain evidence="7">QITACRE101</strain>
    </source>
</reference>
<dbReference type="GO" id="GO:0003700">
    <property type="term" value="F:DNA-binding transcription factor activity"/>
    <property type="evidence" value="ECO:0007669"/>
    <property type="project" value="TreeGrafter"/>
</dbReference>
<keyword evidence="2" id="KW-0001">2Fe-2S</keyword>
<keyword evidence="6" id="KW-0804">Transcription</keyword>
<protein>
    <submittedName>
        <fullName evidence="8">HTH-type transcriptional repressor NsrR</fullName>
    </submittedName>
    <submittedName>
        <fullName evidence="7">Rrf2 family transcriptional regulator</fullName>
    </submittedName>
</protein>